<dbReference type="Proteomes" id="UP000626109">
    <property type="component" value="Unassembled WGS sequence"/>
</dbReference>
<accession>A0A813K502</accession>
<dbReference type="AlphaFoldDB" id="A0A813K502"/>
<name>A0A813K502_POLGL</name>
<gene>
    <name evidence="1" type="ORF">PGLA2088_LOCUS28721</name>
</gene>
<feature type="non-terminal residue" evidence="1">
    <location>
        <position position="1"/>
    </location>
</feature>
<sequence>MRLFSQSQPLLRSASWNLSALQPPPQFDSGGGPTIAHTVTISRRREDVDFVAAAASGD</sequence>
<proteinExistence type="predicted"/>
<dbReference type="EMBL" id="CAJNNW010027999">
    <property type="protein sequence ID" value="CAE8694181.1"/>
    <property type="molecule type" value="Genomic_DNA"/>
</dbReference>
<organism evidence="1 2">
    <name type="scientific">Polarella glacialis</name>
    <name type="common">Dinoflagellate</name>
    <dbReference type="NCBI Taxonomy" id="89957"/>
    <lineage>
        <taxon>Eukaryota</taxon>
        <taxon>Sar</taxon>
        <taxon>Alveolata</taxon>
        <taxon>Dinophyceae</taxon>
        <taxon>Suessiales</taxon>
        <taxon>Suessiaceae</taxon>
        <taxon>Polarella</taxon>
    </lineage>
</organism>
<evidence type="ECO:0000313" key="1">
    <source>
        <dbReference type="EMBL" id="CAE8694181.1"/>
    </source>
</evidence>
<comment type="caution">
    <text evidence="1">The sequence shown here is derived from an EMBL/GenBank/DDBJ whole genome shotgun (WGS) entry which is preliminary data.</text>
</comment>
<evidence type="ECO:0000313" key="2">
    <source>
        <dbReference type="Proteomes" id="UP000626109"/>
    </source>
</evidence>
<protein>
    <submittedName>
        <fullName evidence="1">Uncharacterized protein</fullName>
    </submittedName>
</protein>
<feature type="non-terminal residue" evidence="1">
    <location>
        <position position="58"/>
    </location>
</feature>
<reference evidence="1" key="1">
    <citation type="submission" date="2021-02" db="EMBL/GenBank/DDBJ databases">
        <authorList>
            <person name="Dougan E. K."/>
            <person name="Rhodes N."/>
            <person name="Thang M."/>
            <person name="Chan C."/>
        </authorList>
    </citation>
    <scope>NUCLEOTIDE SEQUENCE</scope>
</reference>